<accession>A0A8S5Q5J4</accession>
<protein>
    <submittedName>
        <fullName evidence="1">Uncharacterized protein</fullName>
    </submittedName>
</protein>
<dbReference type="EMBL" id="BK015588">
    <property type="protein sequence ID" value="DAE14598.1"/>
    <property type="molecule type" value="Genomic_DNA"/>
</dbReference>
<reference evidence="1" key="1">
    <citation type="journal article" date="2021" name="Proc. Natl. Acad. Sci. U.S.A.">
        <title>A Catalog of Tens of Thousands of Viruses from Human Metagenomes Reveals Hidden Associations with Chronic Diseases.</title>
        <authorList>
            <person name="Tisza M.J."/>
            <person name="Buck C.B."/>
        </authorList>
    </citation>
    <scope>NUCLEOTIDE SEQUENCE</scope>
    <source>
        <strain evidence="1">Ct87y24</strain>
    </source>
</reference>
<evidence type="ECO:0000313" key="1">
    <source>
        <dbReference type="EMBL" id="DAE14598.1"/>
    </source>
</evidence>
<sequence>MHSHCLGELAYFCGAKSVEYQPTSTLMGGADMGTMSG</sequence>
<organism evidence="1">
    <name type="scientific">virus sp. ct87y24</name>
    <dbReference type="NCBI Taxonomy" id="2825805"/>
    <lineage>
        <taxon>Viruses</taxon>
    </lineage>
</organism>
<proteinExistence type="predicted"/>
<name>A0A8S5Q5J4_9VIRU</name>